<proteinExistence type="predicted"/>
<keyword evidence="3" id="KW-0238">DNA-binding</keyword>
<dbReference type="Pfam" id="PF17764">
    <property type="entry name" value="PriA_3primeBD"/>
    <property type="match status" value="1"/>
</dbReference>
<dbReference type="SUPFAM" id="SSF52540">
    <property type="entry name" value="P-loop containing nucleoside triphosphate hydrolases"/>
    <property type="match status" value="1"/>
</dbReference>
<dbReference type="PATRIC" id="fig|29290.4.peg.4499"/>
<organism evidence="5 6">
    <name type="scientific">Candidatus Magnetobacterium bavaricum</name>
    <dbReference type="NCBI Taxonomy" id="29290"/>
    <lineage>
        <taxon>Bacteria</taxon>
        <taxon>Pseudomonadati</taxon>
        <taxon>Nitrospirota</taxon>
        <taxon>Thermodesulfovibrionia</taxon>
        <taxon>Thermodesulfovibrionales</taxon>
        <taxon>Candidatus Magnetobacteriaceae</taxon>
        <taxon>Candidatus Magnetobacterium</taxon>
    </lineage>
</organism>
<dbReference type="GO" id="GO:0006310">
    <property type="term" value="P:DNA recombination"/>
    <property type="evidence" value="ECO:0007669"/>
    <property type="project" value="TreeGrafter"/>
</dbReference>
<dbReference type="InterPro" id="IPR041222">
    <property type="entry name" value="PriA_3primeBD"/>
</dbReference>
<dbReference type="Gene3D" id="3.40.1440.60">
    <property type="entry name" value="PriA, 3(prime) DNA-binding domain"/>
    <property type="match status" value="1"/>
</dbReference>
<gene>
    <name evidence="5" type="ORF">MBAV_003503</name>
</gene>
<feature type="domain" description="Primosomal protein N' 3' DNA-binding" evidence="4">
    <location>
        <begin position="13"/>
        <end position="102"/>
    </location>
</feature>
<keyword evidence="1" id="KW-0547">Nucleotide-binding</keyword>
<dbReference type="AlphaFoldDB" id="A0A0F3GRB3"/>
<evidence type="ECO:0000256" key="3">
    <source>
        <dbReference type="ARBA" id="ARBA00023125"/>
    </source>
</evidence>
<comment type="caution">
    <text evidence="5">The sequence shown here is derived from an EMBL/GenBank/DDBJ whole genome shotgun (WGS) entry which is preliminary data.</text>
</comment>
<dbReference type="GO" id="GO:0006302">
    <property type="term" value="P:double-strand break repair"/>
    <property type="evidence" value="ECO:0007669"/>
    <property type="project" value="TreeGrafter"/>
</dbReference>
<evidence type="ECO:0000313" key="5">
    <source>
        <dbReference type="EMBL" id="KJU84297.1"/>
    </source>
</evidence>
<evidence type="ECO:0000313" key="6">
    <source>
        <dbReference type="Proteomes" id="UP000033423"/>
    </source>
</evidence>
<name>A0A0F3GRB3_9BACT</name>
<dbReference type="InterPro" id="IPR027417">
    <property type="entry name" value="P-loop_NTPase"/>
</dbReference>
<dbReference type="GO" id="GO:0005524">
    <property type="term" value="F:ATP binding"/>
    <property type="evidence" value="ECO:0007669"/>
    <property type="project" value="UniProtKB-KW"/>
</dbReference>
<reference evidence="5 6" key="1">
    <citation type="submission" date="2015-02" db="EMBL/GenBank/DDBJ databases">
        <title>Single-cell genomics of uncultivated deep-branching MTB reveals a conserved set of magnetosome genes.</title>
        <authorList>
            <person name="Kolinko S."/>
            <person name="Richter M."/>
            <person name="Glockner F.O."/>
            <person name="Brachmann A."/>
            <person name="Schuler D."/>
        </authorList>
    </citation>
    <scope>NUCLEOTIDE SEQUENCE [LARGE SCALE GENOMIC DNA]</scope>
    <source>
        <strain evidence="5">TM-1</strain>
    </source>
</reference>
<keyword evidence="2" id="KW-0067">ATP-binding</keyword>
<accession>A0A0F3GRB3</accession>
<dbReference type="Gene3D" id="3.40.50.300">
    <property type="entry name" value="P-loop containing nucleotide triphosphate hydrolases"/>
    <property type="match status" value="1"/>
</dbReference>
<evidence type="ECO:0000256" key="2">
    <source>
        <dbReference type="ARBA" id="ARBA00022840"/>
    </source>
</evidence>
<dbReference type="GO" id="GO:0003677">
    <property type="term" value="F:DNA binding"/>
    <property type="evidence" value="ECO:0007669"/>
    <property type="project" value="UniProtKB-KW"/>
</dbReference>
<dbReference type="PANTHER" id="PTHR30580">
    <property type="entry name" value="PRIMOSOMAL PROTEIN N"/>
    <property type="match status" value="1"/>
</dbReference>
<dbReference type="PANTHER" id="PTHR30580:SF0">
    <property type="entry name" value="PRIMOSOMAL PROTEIN N"/>
    <property type="match status" value="1"/>
</dbReference>
<dbReference type="GO" id="GO:0043138">
    <property type="term" value="F:3'-5' DNA helicase activity"/>
    <property type="evidence" value="ECO:0007669"/>
    <property type="project" value="TreeGrafter"/>
</dbReference>
<dbReference type="EMBL" id="LACI01001540">
    <property type="protein sequence ID" value="KJU84297.1"/>
    <property type="molecule type" value="Genomic_DNA"/>
</dbReference>
<protein>
    <submittedName>
        <fullName evidence="5">Primosome assembly protein PriA</fullName>
    </submittedName>
</protein>
<keyword evidence="6" id="KW-1185">Reference proteome</keyword>
<dbReference type="InterPro" id="IPR042115">
    <property type="entry name" value="PriA_3primeBD_sf"/>
</dbReference>
<evidence type="ECO:0000259" key="4">
    <source>
        <dbReference type="Pfam" id="PF17764"/>
    </source>
</evidence>
<dbReference type="Proteomes" id="UP000033423">
    <property type="component" value="Unassembled WGS sequence"/>
</dbReference>
<sequence length="644" mass="72162">MFLIDVLFPVYLMPLTYICPERLRQRAVRGMIVSAPLKNKEKEGVIIDYNQGVDDERPYILKEITQVHNDKPAISEAHLKLLQWIGQYYYAEPGLVLRAMLPDPGSLINTEAPKKPTRQTAPQKDVNLPVLSEIEITPETLSPLKNALEKKTFSVLLLHAPSYAYGIRYMLEALRLTDSAIILSPEIDELTAITGHLSNAASGDICLLHSGLTKVRRDNNYRAIVQGAAGFVAGSMTAVLAPLQRPSLIVVLDEHSPSYKSDKSPRYHARDVAVMRGMLEETTVLLISATPSVSSVYNALTGRYRLIRCPVQEPRPAIKLTRTRQPLSYRSLRQLKRGTNLVYVNKKGYGIPMCSECGFYQTCPKCSHPPATTHALVLCNEQIGTDGRTLLCNRCGYKTTPHNFCPVCSGYNFICLGSGTQRIEEILQQRLNTAAVRIDSDVIKGPRTKTSRALSRTVDANIVVATKMLLKPLHLHKHFKGIVFVGTDMYLALPQYQAMERLFQDVFRLSEMAREFILIQTAMPDNPLHVLLQGYNYEGLVMHELRVRRELSYPPFSKMALVSVMYREGSTTKAADLLRRATKSFGCVAFTPTIKGFTGGIQVSLRAKGRVELNHEIQRLRTKVNDLGLKDVRLDIDIDPVVPF</sequence>
<dbReference type="GO" id="GO:0006270">
    <property type="term" value="P:DNA replication initiation"/>
    <property type="evidence" value="ECO:0007669"/>
    <property type="project" value="TreeGrafter"/>
</dbReference>
<evidence type="ECO:0000256" key="1">
    <source>
        <dbReference type="ARBA" id="ARBA00022741"/>
    </source>
</evidence>